<accession>A0AAW2X966</accession>
<protein>
    <submittedName>
        <fullName evidence="2">Uncharacterized protein</fullName>
    </submittedName>
</protein>
<evidence type="ECO:0000256" key="1">
    <source>
        <dbReference type="SAM" id="MobiDB-lite"/>
    </source>
</evidence>
<sequence>MTKDDLETQLAETNLESDQSCQKISPPDSDMETNDTSCKKMEETCNGLTMQLNSMTSKEVQDDGNPWEKELQNDWEMTAASENWQNAKKQS</sequence>
<proteinExistence type="predicted"/>
<feature type="region of interest" description="Disordered" evidence="1">
    <location>
        <begin position="1"/>
        <end position="36"/>
    </location>
</feature>
<evidence type="ECO:0000313" key="2">
    <source>
        <dbReference type="EMBL" id="KAL0450368.1"/>
    </source>
</evidence>
<name>A0AAW2X966_9LAMI</name>
<dbReference type="EMBL" id="JACGWN010000005">
    <property type="protein sequence ID" value="KAL0450368.1"/>
    <property type="molecule type" value="Genomic_DNA"/>
</dbReference>
<gene>
    <name evidence="2" type="ORF">Slati_1593200</name>
</gene>
<organism evidence="2">
    <name type="scientific">Sesamum latifolium</name>
    <dbReference type="NCBI Taxonomy" id="2727402"/>
    <lineage>
        <taxon>Eukaryota</taxon>
        <taxon>Viridiplantae</taxon>
        <taxon>Streptophyta</taxon>
        <taxon>Embryophyta</taxon>
        <taxon>Tracheophyta</taxon>
        <taxon>Spermatophyta</taxon>
        <taxon>Magnoliopsida</taxon>
        <taxon>eudicotyledons</taxon>
        <taxon>Gunneridae</taxon>
        <taxon>Pentapetalae</taxon>
        <taxon>asterids</taxon>
        <taxon>lamiids</taxon>
        <taxon>Lamiales</taxon>
        <taxon>Pedaliaceae</taxon>
        <taxon>Sesamum</taxon>
    </lineage>
</organism>
<dbReference type="AlphaFoldDB" id="A0AAW2X966"/>
<reference evidence="2" key="2">
    <citation type="journal article" date="2024" name="Plant">
        <title>Genomic evolution and insights into agronomic trait innovations of Sesamum species.</title>
        <authorList>
            <person name="Miao H."/>
            <person name="Wang L."/>
            <person name="Qu L."/>
            <person name="Liu H."/>
            <person name="Sun Y."/>
            <person name="Le M."/>
            <person name="Wang Q."/>
            <person name="Wei S."/>
            <person name="Zheng Y."/>
            <person name="Lin W."/>
            <person name="Duan Y."/>
            <person name="Cao H."/>
            <person name="Xiong S."/>
            <person name="Wang X."/>
            <person name="Wei L."/>
            <person name="Li C."/>
            <person name="Ma Q."/>
            <person name="Ju M."/>
            <person name="Zhao R."/>
            <person name="Li G."/>
            <person name="Mu C."/>
            <person name="Tian Q."/>
            <person name="Mei H."/>
            <person name="Zhang T."/>
            <person name="Gao T."/>
            <person name="Zhang H."/>
        </authorList>
    </citation>
    <scope>NUCLEOTIDE SEQUENCE</scope>
    <source>
        <strain evidence="2">KEN1</strain>
    </source>
</reference>
<feature type="compositionally biased region" description="Polar residues" evidence="1">
    <location>
        <begin position="10"/>
        <end position="23"/>
    </location>
</feature>
<reference evidence="2" key="1">
    <citation type="submission" date="2020-06" db="EMBL/GenBank/DDBJ databases">
        <authorList>
            <person name="Li T."/>
            <person name="Hu X."/>
            <person name="Zhang T."/>
            <person name="Song X."/>
            <person name="Zhang H."/>
            <person name="Dai N."/>
            <person name="Sheng W."/>
            <person name="Hou X."/>
            <person name="Wei L."/>
        </authorList>
    </citation>
    <scope>NUCLEOTIDE SEQUENCE</scope>
    <source>
        <strain evidence="2">KEN1</strain>
        <tissue evidence="2">Leaf</tissue>
    </source>
</reference>
<comment type="caution">
    <text evidence="2">The sequence shown here is derived from an EMBL/GenBank/DDBJ whole genome shotgun (WGS) entry which is preliminary data.</text>
</comment>